<comment type="catalytic activity">
    <reaction evidence="11 12">
        <text>meso-2,6-diaminopimelate + NADP(+) + H2O = (S)-2-amino-6-oxoheptanedioate + NH4(+) + NADPH + H(+)</text>
        <dbReference type="Rhea" id="RHEA:13561"/>
        <dbReference type="ChEBI" id="CHEBI:15377"/>
        <dbReference type="ChEBI" id="CHEBI:15378"/>
        <dbReference type="ChEBI" id="CHEBI:28938"/>
        <dbReference type="ChEBI" id="CHEBI:57783"/>
        <dbReference type="ChEBI" id="CHEBI:57791"/>
        <dbReference type="ChEBI" id="CHEBI:58349"/>
        <dbReference type="ChEBI" id="CHEBI:58556"/>
        <dbReference type="EC" id="1.4.1.16"/>
    </reaction>
</comment>
<dbReference type="GO" id="GO:0019877">
    <property type="term" value="P:diaminopimelate biosynthetic process"/>
    <property type="evidence" value="ECO:0007669"/>
    <property type="project" value="UniProtKB-UniRule"/>
</dbReference>
<dbReference type="Gene3D" id="3.40.50.720">
    <property type="entry name" value="NAD(P)-binding Rossmann-like Domain"/>
    <property type="match status" value="1"/>
</dbReference>
<keyword evidence="8 12" id="KW-0220">Diaminopimelate biosynthesis</keyword>
<sequence length="328" mass="36411">MSIRIGILGYGNLGRGVECAVKQNPDMELAAVFTRRDPADVHIMTETAKVYHVDEAVKMKDEIDVLILCGGSATDLPKQTPEFAQYFNVVDSFDTHAKIPEHFADVDAAAKKSGKIGLISVGWDPGMFSLNRLYSNAILPEGTDYTFWGKGVSQGHSDAVRRIDGVVDARQYTIPVEKALSAVRNGENPVLTTGEKHTREVFVVAEDGADKEKIEKEIKTMPNYFDEYETTVHFISEEQMKAEHAGLPHGGFVIRTGKTGWEQEHSHVIEYSLKLDSNPEFTSSVIAAYARAAYRLNREGQSGCRTVFDIAPAYLTVKSPEELRKHML</sequence>
<proteinExistence type="inferred from homology"/>
<comment type="subunit">
    <text evidence="3 12">Homodimer.</text>
</comment>
<dbReference type="SUPFAM" id="SSF55347">
    <property type="entry name" value="Glyceraldehyde-3-phosphate dehydrogenase-like, C-terminal domain"/>
    <property type="match status" value="1"/>
</dbReference>
<gene>
    <name evidence="15" type="ORF">A4V09_13095</name>
</gene>
<dbReference type="Gene3D" id="3.30.360.10">
    <property type="entry name" value="Dihydrodipicolinate Reductase, domain 2"/>
    <property type="match status" value="1"/>
</dbReference>
<keyword evidence="9 12" id="KW-0560">Oxidoreductase</keyword>
<keyword evidence="13" id="KW-0547">Nucleotide-binding</keyword>
<dbReference type="NCBIfam" id="TIGR01921">
    <property type="entry name" value="DAP-DH"/>
    <property type="match status" value="1"/>
</dbReference>
<dbReference type="AlphaFoldDB" id="A0A1C7IEK8"/>
<dbReference type="UniPathway" id="UPA00034">
    <property type="reaction ID" value="UER00026"/>
</dbReference>
<dbReference type="RefSeq" id="WP_065542783.1">
    <property type="nucleotide sequence ID" value="NZ_CP015405.2"/>
</dbReference>
<accession>A0A1C7IEK8</accession>
<evidence type="ECO:0000256" key="2">
    <source>
        <dbReference type="ARBA" id="ARBA00007442"/>
    </source>
</evidence>
<evidence type="ECO:0000256" key="7">
    <source>
        <dbReference type="ARBA" id="ARBA00022857"/>
    </source>
</evidence>
<feature type="domain" description="Meso-diaminopimelate D-dehydrogenase C-terminal" evidence="14">
    <location>
        <begin position="122"/>
        <end position="277"/>
    </location>
</feature>
<keyword evidence="16" id="KW-1185">Reference proteome</keyword>
<reference evidence="15" key="1">
    <citation type="submission" date="2017-04" db="EMBL/GenBank/DDBJ databases">
        <title>Complete Genome Sequences of Twelve Strains of a Stable Defined Moderately Diverse Mouse Microbiota 2 (sDMDMm2).</title>
        <authorList>
            <person name="Uchimura Y."/>
            <person name="Wyss M."/>
            <person name="Brugiroux S."/>
            <person name="Limenitakis J.P."/>
            <person name="Stecher B."/>
            <person name="McCoy K.D."/>
            <person name="Macpherson A.J."/>
        </authorList>
    </citation>
    <scope>NUCLEOTIDE SEQUENCE</scope>
    <source>
        <strain evidence="15">YL58</strain>
    </source>
</reference>
<dbReference type="GO" id="GO:0047850">
    <property type="term" value="F:diaminopimelate dehydrogenase activity"/>
    <property type="evidence" value="ECO:0007669"/>
    <property type="project" value="UniProtKB-UniRule"/>
</dbReference>
<evidence type="ECO:0000256" key="3">
    <source>
        <dbReference type="ARBA" id="ARBA00011738"/>
    </source>
</evidence>
<organism evidence="15 16">
    <name type="scientific">Blautia pseudococcoides</name>
    <dbReference type="NCBI Taxonomy" id="1796616"/>
    <lineage>
        <taxon>Bacteria</taxon>
        <taxon>Bacillati</taxon>
        <taxon>Bacillota</taxon>
        <taxon>Clostridia</taxon>
        <taxon>Lachnospirales</taxon>
        <taxon>Lachnospiraceae</taxon>
        <taxon>Blautia</taxon>
    </lineage>
</organism>
<feature type="binding site" evidence="13">
    <location>
        <position position="278"/>
    </location>
    <ligand>
        <name>substrate</name>
    </ligand>
</feature>
<keyword evidence="7 12" id="KW-0521">NADP</keyword>
<feature type="binding site" evidence="13">
    <location>
        <position position="173"/>
    </location>
    <ligand>
        <name>substrate</name>
    </ligand>
</feature>
<dbReference type="InterPro" id="IPR010190">
    <property type="entry name" value="Diaminopimelate_DH_Ddh"/>
</dbReference>
<evidence type="ECO:0000256" key="8">
    <source>
        <dbReference type="ARBA" id="ARBA00022915"/>
    </source>
</evidence>
<name>A0A1C7IEK8_9FIRM</name>
<dbReference type="PIRSF" id="PIRSF025648">
    <property type="entry name" value="DDH"/>
    <property type="match status" value="1"/>
</dbReference>
<keyword evidence="10 12" id="KW-0457">Lysine biosynthesis</keyword>
<dbReference type="EMBL" id="CP015405">
    <property type="protein sequence ID" value="ANU76622.1"/>
    <property type="molecule type" value="Genomic_DNA"/>
</dbReference>
<dbReference type="SUPFAM" id="SSF51735">
    <property type="entry name" value="NAD(P)-binding Rossmann-fold domains"/>
    <property type="match status" value="2"/>
</dbReference>
<feature type="binding site" evidence="13">
    <location>
        <begin position="10"/>
        <end position="13"/>
    </location>
    <ligand>
        <name>NADP(+)</name>
        <dbReference type="ChEBI" id="CHEBI:58349"/>
    </ligand>
</feature>
<dbReference type="GO" id="GO:0000166">
    <property type="term" value="F:nucleotide binding"/>
    <property type="evidence" value="ECO:0007669"/>
    <property type="project" value="UniProtKB-KW"/>
</dbReference>
<dbReference type="InterPro" id="IPR036291">
    <property type="entry name" value="NAD(P)-bd_dom_sf"/>
</dbReference>
<dbReference type="STRING" id="1796616.A4V09_13095"/>
<comment type="similarity">
    <text evidence="2 12">Belongs to the diaminopimelate dehydrogenase family.</text>
</comment>
<dbReference type="EC" id="1.4.1.16" evidence="4 12"/>
<dbReference type="KEGG" id="byl:A4V09_13095"/>
<feature type="binding site" evidence="13">
    <location>
        <begin position="34"/>
        <end position="36"/>
    </location>
    <ligand>
        <name>NADP(+)</name>
        <dbReference type="ChEBI" id="CHEBI:58349"/>
    </ligand>
</feature>
<evidence type="ECO:0000256" key="4">
    <source>
        <dbReference type="ARBA" id="ARBA00012080"/>
    </source>
</evidence>
<comment type="pathway">
    <text evidence="1 12">Amino-acid biosynthesis; L-lysine biosynthesis via DAP pathway; DL-2,6-diaminopimelate from (S)-tetrahydrodipicolinate: step 1/1.</text>
</comment>
<feature type="binding site" evidence="13">
    <location>
        <position position="199"/>
    </location>
    <ligand>
        <name>substrate</name>
    </ligand>
</feature>
<evidence type="ECO:0000256" key="9">
    <source>
        <dbReference type="ARBA" id="ARBA00023002"/>
    </source>
</evidence>
<evidence type="ECO:0000256" key="10">
    <source>
        <dbReference type="ARBA" id="ARBA00023154"/>
    </source>
</evidence>
<dbReference type="Pfam" id="PF16654">
    <property type="entry name" value="DAPDH_C"/>
    <property type="match status" value="1"/>
</dbReference>
<protein>
    <recommendedName>
        <fullName evidence="5 12">Meso-diaminopimelate D-dehydrogenase</fullName>
        <shortName evidence="12">DAPDH</shortName>
        <shortName evidence="12">Meso-DAP dehydrogenase</shortName>
        <ecNumber evidence="4 12">1.4.1.16</ecNumber>
    </recommendedName>
</protein>
<dbReference type="CDD" id="cd02270">
    <property type="entry name" value="meso-DAPDH_N"/>
    <property type="match status" value="1"/>
</dbReference>
<dbReference type="GO" id="GO:0009089">
    <property type="term" value="P:lysine biosynthetic process via diaminopimelate"/>
    <property type="evidence" value="ECO:0007669"/>
    <property type="project" value="UniProtKB-UniRule"/>
</dbReference>
<evidence type="ECO:0000256" key="6">
    <source>
        <dbReference type="ARBA" id="ARBA00022605"/>
    </source>
</evidence>
<evidence type="ECO:0000256" key="12">
    <source>
        <dbReference type="PIRNR" id="PIRNR025648"/>
    </source>
</evidence>
<evidence type="ECO:0000256" key="13">
    <source>
        <dbReference type="PIRSR" id="PIRSR025648-1"/>
    </source>
</evidence>
<evidence type="ECO:0000256" key="1">
    <source>
        <dbReference type="ARBA" id="ARBA00004896"/>
    </source>
</evidence>
<comment type="function">
    <text evidence="12">Catalyzes the reversible NADPH-dependent reductive amination of L-2-amino-6-oxopimelate, the acyclic form of L-tetrahydrodipicolinate, to generate the meso compound, D,L-2,6-diaminopimelate.</text>
</comment>
<evidence type="ECO:0000313" key="16">
    <source>
        <dbReference type="Proteomes" id="UP000092574"/>
    </source>
</evidence>
<evidence type="ECO:0000259" key="14">
    <source>
        <dbReference type="Pfam" id="PF16654"/>
    </source>
</evidence>
<evidence type="ECO:0000256" key="11">
    <source>
        <dbReference type="ARBA" id="ARBA00052023"/>
    </source>
</evidence>
<feature type="binding site" evidence="13">
    <location>
        <position position="148"/>
    </location>
    <ligand>
        <name>substrate</name>
    </ligand>
</feature>
<keyword evidence="6 12" id="KW-0028">Amino-acid biosynthesis</keyword>
<evidence type="ECO:0000256" key="5">
    <source>
        <dbReference type="ARBA" id="ARBA00021654"/>
    </source>
</evidence>
<evidence type="ECO:0000313" key="15">
    <source>
        <dbReference type="EMBL" id="ANU76622.1"/>
    </source>
</evidence>
<dbReference type="Proteomes" id="UP000092574">
    <property type="component" value="Chromosome"/>
</dbReference>
<feature type="binding site" evidence="13">
    <location>
        <begin position="69"/>
        <end position="72"/>
    </location>
    <ligand>
        <name>NADP(+)</name>
        <dbReference type="ChEBI" id="CHEBI:58349"/>
    </ligand>
</feature>
<dbReference type="OrthoDB" id="9779394at2"/>
<feature type="binding site" evidence="13">
    <location>
        <begin position="121"/>
        <end position="125"/>
    </location>
    <ligand>
        <name>NADP(+)</name>
        <dbReference type="ChEBI" id="CHEBI:58349"/>
    </ligand>
</feature>
<feature type="binding site" evidence="13">
    <location>
        <begin position="92"/>
        <end position="94"/>
    </location>
    <ligand>
        <name>NADP(+)</name>
        <dbReference type="ChEBI" id="CHEBI:58349"/>
    </ligand>
</feature>
<dbReference type="InterPro" id="IPR032094">
    <property type="entry name" value="Meso-DAP_DH_C"/>
</dbReference>
<feature type="binding site" evidence="13">
    <location>
        <position position="249"/>
    </location>
    <ligand>
        <name>substrate</name>
    </ligand>
</feature>